<reference evidence="1" key="1">
    <citation type="journal article" date="2023" name="G3 (Bethesda)">
        <title>A reference genome for the long-term kleptoplast-retaining sea slug Elysia crispata morphotype clarki.</title>
        <authorList>
            <person name="Eastman K.E."/>
            <person name="Pendleton A.L."/>
            <person name="Shaikh M.A."/>
            <person name="Suttiyut T."/>
            <person name="Ogas R."/>
            <person name="Tomko P."/>
            <person name="Gavelis G."/>
            <person name="Widhalm J.R."/>
            <person name="Wisecaver J.H."/>
        </authorList>
    </citation>
    <scope>NUCLEOTIDE SEQUENCE</scope>
    <source>
        <strain evidence="1">ECLA1</strain>
    </source>
</reference>
<dbReference type="Proteomes" id="UP001283361">
    <property type="component" value="Unassembled WGS sequence"/>
</dbReference>
<evidence type="ECO:0000313" key="2">
    <source>
        <dbReference type="Proteomes" id="UP001283361"/>
    </source>
</evidence>
<accession>A0AAE0ZSP0</accession>
<organism evidence="1 2">
    <name type="scientific">Elysia crispata</name>
    <name type="common">lettuce slug</name>
    <dbReference type="NCBI Taxonomy" id="231223"/>
    <lineage>
        <taxon>Eukaryota</taxon>
        <taxon>Metazoa</taxon>
        <taxon>Spiralia</taxon>
        <taxon>Lophotrochozoa</taxon>
        <taxon>Mollusca</taxon>
        <taxon>Gastropoda</taxon>
        <taxon>Heterobranchia</taxon>
        <taxon>Euthyneura</taxon>
        <taxon>Panpulmonata</taxon>
        <taxon>Sacoglossa</taxon>
        <taxon>Placobranchoidea</taxon>
        <taxon>Plakobranchidae</taxon>
        <taxon>Elysia</taxon>
    </lineage>
</organism>
<comment type="caution">
    <text evidence="1">The sequence shown here is derived from an EMBL/GenBank/DDBJ whole genome shotgun (WGS) entry which is preliminary data.</text>
</comment>
<sequence>MYLLVGAGHIFGVFGRPRDITAQGDRSTGIDRLDKESKTEDELIHLRNKLTVILEALKIALQLLYKNLKGVGATSSLEINELLRLSLQELWG</sequence>
<keyword evidence="2" id="KW-1185">Reference proteome</keyword>
<dbReference type="EMBL" id="JAWDGP010003379">
    <property type="protein sequence ID" value="KAK3774878.1"/>
    <property type="molecule type" value="Genomic_DNA"/>
</dbReference>
<gene>
    <name evidence="1" type="ORF">RRG08_007237</name>
</gene>
<name>A0AAE0ZSP0_9GAST</name>
<protein>
    <submittedName>
        <fullName evidence="1">Uncharacterized protein</fullName>
    </submittedName>
</protein>
<evidence type="ECO:0000313" key="1">
    <source>
        <dbReference type="EMBL" id="KAK3774878.1"/>
    </source>
</evidence>
<proteinExistence type="predicted"/>
<dbReference type="AlphaFoldDB" id="A0AAE0ZSP0"/>